<comment type="subcellular location">
    <subcellularLocation>
        <location evidence="1">Membrane</location>
        <topology evidence="1">Single-pass membrane protein</topology>
    </subcellularLocation>
</comment>
<dbReference type="EMBL" id="LUKF01000020">
    <property type="protein sequence ID" value="KYG60440.1"/>
    <property type="molecule type" value="Genomic_DNA"/>
</dbReference>
<keyword evidence="3" id="KW-1133">Transmembrane helix</keyword>
<evidence type="ECO:0000313" key="5">
    <source>
        <dbReference type="EMBL" id="KYG60440.1"/>
    </source>
</evidence>
<name>A0A150WC54_BDEBC</name>
<dbReference type="Gene3D" id="3.30.2420.10">
    <property type="entry name" value="TonB"/>
    <property type="match status" value="1"/>
</dbReference>
<organism evidence="5 6">
    <name type="scientific">Bdellovibrio bacteriovorus</name>
    <dbReference type="NCBI Taxonomy" id="959"/>
    <lineage>
        <taxon>Bacteria</taxon>
        <taxon>Pseudomonadati</taxon>
        <taxon>Bdellovibrionota</taxon>
        <taxon>Bdellovibrionia</taxon>
        <taxon>Bdellovibrionales</taxon>
        <taxon>Pseudobdellovibrionaceae</taxon>
        <taxon>Bdellovibrio</taxon>
    </lineage>
</organism>
<dbReference type="SUPFAM" id="SSF74653">
    <property type="entry name" value="TolA/TonB C-terminal domain"/>
    <property type="match status" value="1"/>
</dbReference>
<accession>A0A150WC54</accession>
<evidence type="ECO:0000256" key="4">
    <source>
        <dbReference type="ARBA" id="ARBA00023136"/>
    </source>
</evidence>
<evidence type="ECO:0000256" key="1">
    <source>
        <dbReference type="ARBA" id="ARBA00004167"/>
    </source>
</evidence>
<dbReference type="InterPro" id="IPR006260">
    <property type="entry name" value="TonB/TolA_C"/>
</dbReference>
<sequence length="408" mass="43583">MSAAKLLILENTMGQKVRTFAVQATTMNLVYLKESRRIEAFADLQALDDNKIAYTLLKQIDISELSEEGFELQGLGRLRAFPSAAVKNSPTHTLPEENDEEQLKTILQKTTATHLAAIFLLLLGSWIYTNYFMKTQEPPLVTIMLPQEEVVKPQPQARPTVKVSKTKIQKSNKIYRPVAQKLKTKPYKVNTAKARDVRRVGALAALGGLKTGHKGAEGLDMQSLKNIRAAGTGAGGGGIGNAGRGGARGYMTGNGLIAGSAGEGARAQGAGGYGTRGSGGGRAGYGKISLVGGTSAVSLPLDEEVSVEGGLDQDQIIAVINRNKGQITYCYEKGLQAQPSIGGRVAVSFVIGASGRITTAKVAESSLGSRMVESCMLQRMKTWQFPRPVGQVNVDVLYPFELTRVSAR</sequence>
<keyword evidence="4" id="KW-0472">Membrane</keyword>
<comment type="caution">
    <text evidence="5">The sequence shown here is derived from an EMBL/GenBank/DDBJ whole genome shotgun (WGS) entry which is preliminary data.</text>
</comment>
<proteinExistence type="predicted"/>
<evidence type="ECO:0008006" key="7">
    <source>
        <dbReference type="Google" id="ProtNLM"/>
    </source>
</evidence>
<dbReference type="RefSeq" id="WP_063245201.1">
    <property type="nucleotide sequence ID" value="NZ_LUKF01000020.1"/>
</dbReference>
<reference evidence="5 6" key="1">
    <citation type="submission" date="2016-03" db="EMBL/GenBank/DDBJ databases">
        <authorList>
            <person name="Ploux O."/>
        </authorList>
    </citation>
    <scope>NUCLEOTIDE SEQUENCE [LARGE SCALE GENOMIC DNA]</scope>
    <source>
        <strain evidence="5 6">BER2</strain>
    </source>
</reference>
<protein>
    <recommendedName>
        <fullName evidence="7">TonB C-terminal domain-containing protein</fullName>
    </recommendedName>
</protein>
<evidence type="ECO:0000256" key="3">
    <source>
        <dbReference type="ARBA" id="ARBA00022989"/>
    </source>
</evidence>
<keyword evidence="2" id="KW-0812">Transmembrane</keyword>
<dbReference type="Proteomes" id="UP000075391">
    <property type="component" value="Unassembled WGS sequence"/>
</dbReference>
<dbReference type="InterPro" id="IPR049806">
    <property type="entry name" value="MasK-like_C"/>
</dbReference>
<dbReference type="GO" id="GO:0016020">
    <property type="term" value="C:membrane"/>
    <property type="evidence" value="ECO:0007669"/>
    <property type="project" value="UniProtKB-SubCell"/>
</dbReference>
<dbReference type="NCBIfam" id="NF033768">
    <property type="entry name" value="myxo_SS_tail"/>
    <property type="match status" value="1"/>
</dbReference>
<dbReference type="AlphaFoldDB" id="A0A150WC54"/>
<evidence type="ECO:0000256" key="2">
    <source>
        <dbReference type="ARBA" id="ARBA00022692"/>
    </source>
</evidence>
<dbReference type="OrthoDB" id="5290168at2"/>
<gene>
    <name evidence="5" type="ORF">AZI85_13315</name>
</gene>
<evidence type="ECO:0000313" key="6">
    <source>
        <dbReference type="Proteomes" id="UP000075391"/>
    </source>
</evidence>
<dbReference type="NCBIfam" id="TIGR01352">
    <property type="entry name" value="tonB_Cterm"/>
    <property type="match status" value="1"/>
</dbReference>